<sequence length="92" mass="10393">MSFVTAGDPWQSDSGQVRKELRDVSSEREQAASANAEQSWRHIYGDADRHGSGHGGNRDSHAVPTDAFLFLLLFLTLHVTDARPEIRRRWFA</sequence>
<evidence type="ECO:0000313" key="4">
    <source>
        <dbReference type="Proteomes" id="UP001144323"/>
    </source>
</evidence>
<keyword evidence="2" id="KW-0472">Membrane</keyword>
<gene>
    <name evidence="3" type="ORF">LMG27198_23330</name>
</gene>
<organism evidence="3 4">
    <name type="scientific">Methylocystis echinoides</name>
    <dbReference type="NCBI Taxonomy" id="29468"/>
    <lineage>
        <taxon>Bacteria</taxon>
        <taxon>Pseudomonadati</taxon>
        <taxon>Pseudomonadota</taxon>
        <taxon>Alphaproteobacteria</taxon>
        <taxon>Hyphomicrobiales</taxon>
        <taxon>Methylocystaceae</taxon>
        <taxon>Methylocystis</taxon>
    </lineage>
</organism>
<feature type="compositionally biased region" description="Basic and acidic residues" evidence="1">
    <location>
        <begin position="39"/>
        <end position="59"/>
    </location>
</feature>
<accession>A0A9W6GUL5</accession>
<name>A0A9W6GUL5_9HYPH</name>
<protein>
    <submittedName>
        <fullName evidence="3">Uncharacterized protein</fullName>
    </submittedName>
</protein>
<evidence type="ECO:0000256" key="1">
    <source>
        <dbReference type="SAM" id="MobiDB-lite"/>
    </source>
</evidence>
<dbReference type="EMBL" id="BSEC01000001">
    <property type="protein sequence ID" value="GLI93341.1"/>
    <property type="molecule type" value="Genomic_DNA"/>
</dbReference>
<evidence type="ECO:0000256" key="2">
    <source>
        <dbReference type="SAM" id="Phobius"/>
    </source>
</evidence>
<proteinExistence type="predicted"/>
<evidence type="ECO:0000313" key="3">
    <source>
        <dbReference type="EMBL" id="GLI93341.1"/>
    </source>
</evidence>
<dbReference type="Proteomes" id="UP001144323">
    <property type="component" value="Unassembled WGS sequence"/>
</dbReference>
<keyword evidence="2" id="KW-1133">Transmembrane helix</keyword>
<reference evidence="3" key="1">
    <citation type="journal article" date="2023" name="Int. J. Syst. Evol. Microbiol.">
        <title>Methylocystis iwaonis sp. nov., a type II methane-oxidizing bacterium from surface soil of a rice paddy field in Japan, and emended description of the genus Methylocystis (ex Whittenbury et al. 1970) Bowman et al. 1993.</title>
        <authorList>
            <person name="Kaise H."/>
            <person name="Sawadogo J.B."/>
            <person name="Alam M.S."/>
            <person name="Ueno C."/>
            <person name="Dianou D."/>
            <person name="Shinjo R."/>
            <person name="Asakawa S."/>
        </authorList>
    </citation>
    <scope>NUCLEOTIDE SEQUENCE</scope>
    <source>
        <strain evidence="3">LMG27198</strain>
    </source>
</reference>
<feature type="region of interest" description="Disordered" evidence="1">
    <location>
        <begin position="1"/>
        <end position="59"/>
    </location>
</feature>
<keyword evidence="2" id="KW-0812">Transmembrane</keyword>
<dbReference type="AlphaFoldDB" id="A0A9W6GUL5"/>
<comment type="caution">
    <text evidence="3">The sequence shown here is derived from an EMBL/GenBank/DDBJ whole genome shotgun (WGS) entry which is preliminary data.</text>
</comment>
<feature type="compositionally biased region" description="Basic and acidic residues" evidence="1">
    <location>
        <begin position="16"/>
        <end position="30"/>
    </location>
</feature>
<keyword evidence="4" id="KW-1185">Reference proteome</keyword>
<feature type="transmembrane region" description="Helical" evidence="2">
    <location>
        <begin position="62"/>
        <end position="80"/>
    </location>
</feature>